<keyword evidence="10" id="KW-0812">Transmembrane</keyword>
<dbReference type="CDD" id="cd00577">
    <property type="entry name" value="PCNA"/>
    <property type="match status" value="1"/>
</dbReference>
<evidence type="ECO:0000256" key="4">
    <source>
        <dbReference type="ARBA" id="ARBA00023125"/>
    </source>
</evidence>
<feature type="transmembrane region" description="Helical" evidence="10">
    <location>
        <begin position="873"/>
        <end position="899"/>
    </location>
</feature>
<reference evidence="16" key="1">
    <citation type="journal article" date="2015" name="Genome Announc.">
        <title>Draft genome sequence of Talaromyces cellulolyticus strain Y-94, a source of lignocellulosic biomass-degrading enzymes.</title>
        <authorList>
            <person name="Fujii T."/>
            <person name="Koike H."/>
            <person name="Sawayama S."/>
            <person name="Yano S."/>
            <person name="Inoue H."/>
        </authorList>
    </citation>
    <scope>NUCLEOTIDE SEQUENCE [LARGE SCALE GENOMIC DNA]</scope>
    <source>
        <strain evidence="16">Y-94</strain>
    </source>
</reference>
<dbReference type="GO" id="GO:0006273">
    <property type="term" value="P:lagging strand elongation"/>
    <property type="evidence" value="ECO:0007669"/>
    <property type="project" value="UniProtKB-ARBA"/>
</dbReference>
<feature type="transmembrane region" description="Helical" evidence="10">
    <location>
        <begin position="972"/>
        <end position="992"/>
    </location>
</feature>
<evidence type="ECO:0000256" key="2">
    <source>
        <dbReference type="ARBA" id="ARBA00010462"/>
    </source>
</evidence>
<dbReference type="GO" id="GO:0003677">
    <property type="term" value="F:DNA binding"/>
    <property type="evidence" value="ECO:0007669"/>
    <property type="project" value="UniProtKB-KW"/>
</dbReference>
<dbReference type="SUPFAM" id="SSF55979">
    <property type="entry name" value="DNA clamp"/>
    <property type="match status" value="2"/>
</dbReference>
<dbReference type="PROSITE" id="PS01251">
    <property type="entry name" value="PCNA_1"/>
    <property type="match status" value="1"/>
</dbReference>
<feature type="transmembrane region" description="Helical" evidence="10">
    <location>
        <begin position="906"/>
        <end position="926"/>
    </location>
</feature>
<feature type="domain" description="Proliferating cell nuclear antigen PCNA C-terminal" evidence="14">
    <location>
        <begin position="508"/>
        <end position="640"/>
    </location>
</feature>
<keyword evidence="4 8" id="KW-0238">DNA-binding</keyword>
<name>A0A6V8H9I7_TALPI</name>
<keyword evidence="3 8" id="KW-0235">DNA replication</keyword>
<comment type="function">
    <text evidence="6">This protein is an auxiliary protein of DNA polymerase delta and is involved in the control of eukaryotic DNA replication by increasing the polymerase's processibility during elongation of the leading strand. Involved in DNA repair.</text>
</comment>
<evidence type="ECO:0000256" key="8">
    <source>
        <dbReference type="RuleBase" id="RU003671"/>
    </source>
</evidence>
<dbReference type="Gene3D" id="3.10.150.10">
    <property type="entry name" value="DNA Polymerase III, subunit A, domain 2"/>
    <property type="match status" value="2"/>
</dbReference>
<dbReference type="AlphaFoldDB" id="A0A6V8H9I7"/>
<feature type="region of interest" description="Disordered" evidence="9">
    <location>
        <begin position="1008"/>
        <end position="1036"/>
    </location>
</feature>
<dbReference type="HAMAP" id="MF_00317">
    <property type="entry name" value="DNApol_clamp_arch"/>
    <property type="match status" value="1"/>
</dbReference>
<dbReference type="GO" id="GO:0070987">
    <property type="term" value="P:error-free translesion synthesis"/>
    <property type="evidence" value="ECO:0007669"/>
    <property type="project" value="UniProtKB-ARBA"/>
</dbReference>
<dbReference type="GO" id="GO:0016702">
    <property type="term" value="F:oxidoreductase activity, acting on single donors with incorporation of molecular oxygen, incorporation of two atoms of oxygen"/>
    <property type="evidence" value="ECO:0007669"/>
    <property type="project" value="InterPro"/>
</dbReference>
<organism evidence="15 16">
    <name type="scientific">Talaromyces pinophilus</name>
    <name type="common">Penicillium pinophilum</name>
    <dbReference type="NCBI Taxonomy" id="128442"/>
    <lineage>
        <taxon>Eukaryota</taxon>
        <taxon>Fungi</taxon>
        <taxon>Dikarya</taxon>
        <taxon>Ascomycota</taxon>
        <taxon>Pezizomycotina</taxon>
        <taxon>Eurotiomycetes</taxon>
        <taxon>Eurotiomycetidae</taxon>
        <taxon>Eurotiales</taxon>
        <taxon>Trichocomaceae</taxon>
        <taxon>Talaromyces</taxon>
        <taxon>Talaromyces sect. Talaromyces</taxon>
    </lineage>
</organism>
<dbReference type="GO" id="GO:0030337">
    <property type="term" value="F:DNA polymerase processivity factor activity"/>
    <property type="evidence" value="ECO:0007669"/>
    <property type="project" value="InterPro"/>
</dbReference>
<evidence type="ECO:0000259" key="13">
    <source>
        <dbReference type="Pfam" id="PF00775"/>
    </source>
</evidence>
<keyword evidence="16" id="KW-1185">Reference proteome</keyword>
<dbReference type="Pfam" id="PF00705">
    <property type="entry name" value="PCNA_N"/>
    <property type="match status" value="1"/>
</dbReference>
<dbReference type="PROSITE" id="PS00293">
    <property type="entry name" value="PCNA_2"/>
    <property type="match status" value="1"/>
</dbReference>
<dbReference type="InterPro" id="IPR022648">
    <property type="entry name" value="Pr_cel_nuc_antig_N"/>
</dbReference>
<feature type="chain" id="PRO_5028255790" description="DNA sliding clamp PCNA" evidence="11">
    <location>
        <begin position="24"/>
        <end position="1036"/>
    </location>
</feature>
<feature type="transmembrane region" description="Helical" evidence="10">
    <location>
        <begin position="719"/>
        <end position="743"/>
    </location>
</feature>
<dbReference type="Pfam" id="PF02747">
    <property type="entry name" value="PCNA_C"/>
    <property type="match status" value="1"/>
</dbReference>
<dbReference type="InterPro" id="IPR000730">
    <property type="entry name" value="Pr_cel_nuc_antig"/>
</dbReference>
<dbReference type="Proteomes" id="UP000053095">
    <property type="component" value="Unassembled WGS sequence"/>
</dbReference>
<comment type="subcellular location">
    <subcellularLocation>
        <location evidence="1 7">Nucleus</location>
    </subcellularLocation>
</comment>
<dbReference type="InterPro" id="IPR000627">
    <property type="entry name" value="Intradiol_dOase_C"/>
</dbReference>
<evidence type="ECO:0000313" key="15">
    <source>
        <dbReference type="EMBL" id="GAM38100.1"/>
    </source>
</evidence>
<dbReference type="FunFam" id="3.10.150.10:FF:000006">
    <property type="entry name" value="Proliferating cell nuclear antigen"/>
    <property type="match status" value="1"/>
</dbReference>
<dbReference type="EMBL" id="DF933829">
    <property type="protein sequence ID" value="GAM38100.1"/>
    <property type="molecule type" value="Genomic_DNA"/>
</dbReference>
<comment type="function">
    <text evidence="7">This protein is an auxiliary protein of DNA polymerase delta and is involved in the control of eukaryotic DNA replication by increasing the polymerase's processivity during elongation of the leading strand.</text>
</comment>
<keyword evidence="11" id="KW-0732">Signal</keyword>
<dbReference type="PANTHER" id="PTHR34315">
    <property type="match status" value="1"/>
</dbReference>
<feature type="domain" description="Intradiol ring-cleavage dioxygenases" evidence="13">
    <location>
        <begin position="140"/>
        <end position="240"/>
    </location>
</feature>
<evidence type="ECO:0000256" key="1">
    <source>
        <dbReference type="ARBA" id="ARBA00004123"/>
    </source>
</evidence>
<feature type="domain" description="Proliferating cell nuclear antigen PCNA N-terminal" evidence="12">
    <location>
        <begin position="382"/>
        <end position="503"/>
    </location>
</feature>
<dbReference type="InterPro" id="IPR022649">
    <property type="entry name" value="Pr_cel_nuc_antig_C"/>
</dbReference>
<dbReference type="SUPFAM" id="SSF49482">
    <property type="entry name" value="Aromatic compound dioxygenase"/>
    <property type="match status" value="1"/>
</dbReference>
<evidence type="ECO:0000256" key="9">
    <source>
        <dbReference type="SAM" id="MobiDB-lite"/>
    </source>
</evidence>
<keyword evidence="5 7" id="KW-0539">Nucleus</keyword>
<evidence type="ECO:0000256" key="5">
    <source>
        <dbReference type="ARBA" id="ARBA00023242"/>
    </source>
</evidence>
<dbReference type="GO" id="GO:0008199">
    <property type="term" value="F:ferric iron binding"/>
    <property type="evidence" value="ECO:0007669"/>
    <property type="project" value="InterPro"/>
</dbReference>
<keyword evidence="10" id="KW-0472">Membrane</keyword>
<dbReference type="NCBIfam" id="TIGR00590">
    <property type="entry name" value="pcna"/>
    <property type="match status" value="1"/>
</dbReference>
<evidence type="ECO:0000256" key="7">
    <source>
        <dbReference type="RuleBase" id="RU000641"/>
    </source>
</evidence>
<dbReference type="Pfam" id="PF00775">
    <property type="entry name" value="Dioxygenase_C"/>
    <property type="match status" value="1"/>
</dbReference>
<evidence type="ECO:0000313" key="16">
    <source>
        <dbReference type="Proteomes" id="UP000053095"/>
    </source>
</evidence>
<evidence type="ECO:0000259" key="12">
    <source>
        <dbReference type="Pfam" id="PF00705"/>
    </source>
</evidence>
<feature type="transmembrane region" description="Helical" evidence="10">
    <location>
        <begin position="828"/>
        <end position="849"/>
    </location>
</feature>
<evidence type="ECO:0000259" key="14">
    <source>
        <dbReference type="Pfam" id="PF02747"/>
    </source>
</evidence>
<dbReference type="PRINTS" id="PR00339">
    <property type="entry name" value="PCNACYCLIN"/>
</dbReference>
<evidence type="ECO:0000256" key="10">
    <source>
        <dbReference type="SAM" id="Phobius"/>
    </source>
</evidence>
<protein>
    <recommendedName>
        <fullName evidence="7">DNA sliding clamp PCNA</fullName>
    </recommendedName>
</protein>
<dbReference type="FunFam" id="3.10.150.10:FF:000008">
    <property type="entry name" value="Proliferating cell nuclear antigen"/>
    <property type="match status" value="1"/>
</dbReference>
<dbReference type="PANTHER" id="PTHR34315:SF2">
    <property type="entry name" value="ANCHORED DIOXYGENASE, PUTATIVE (AFU_ORTHOLOGUE AFUA_3G01800)-RELATED"/>
    <property type="match status" value="1"/>
</dbReference>
<dbReference type="GO" id="GO:0043626">
    <property type="term" value="C:PCNA complex"/>
    <property type="evidence" value="ECO:0007669"/>
    <property type="project" value="UniProtKB-ARBA"/>
</dbReference>
<keyword evidence="10" id="KW-1133">Transmembrane helix</keyword>
<dbReference type="Gene3D" id="2.60.130.10">
    <property type="entry name" value="Aromatic compound dioxygenase"/>
    <property type="match status" value="1"/>
</dbReference>
<comment type="caution">
    <text evidence="15">The sequence shown here is derived from an EMBL/GenBank/DDBJ whole genome shotgun (WGS) entry which is preliminary data.</text>
</comment>
<evidence type="ECO:0000256" key="6">
    <source>
        <dbReference type="ARBA" id="ARBA00054163"/>
    </source>
</evidence>
<dbReference type="InterPro" id="IPR046938">
    <property type="entry name" value="DNA_clamp_sf"/>
</dbReference>
<feature type="transmembrane region" description="Helical" evidence="10">
    <location>
        <begin position="764"/>
        <end position="784"/>
    </location>
</feature>
<dbReference type="InterPro" id="IPR022659">
    <property type="entry name" value="Pr_cel_nuc_antig_CS"/>
</dbReference>
<proteinExistence type="inferred from homology"/>
<dbReference type="InterPro" id="IPR015889">
    <property type="entry name" value="Intradiol_dOase_core"/>
</dbReference>
<gene>
    <name evidence="15" type="ORF">TCE0_033f08572</name>
</gene>
<feature type="transmembrane region" description="Helical" evidence="10">
    <location>
        <begin position="932"/>
        <end position="951"/>
    </location>
</feature>
<evidence type="ECO:0000256" key="3">
    <source>
        <dbReference type="ARBA" id="ARBA00022705"/>
    </source>
</evidence>
<comment type="similarity">
    <text evidence="2 8">Belongs to the PCNA family.</text>
</comment>
<feature type="signal peptide" evidence="11">
    <location>
        <begin position="1"/>
        <end position="23"/>
    </location>
</feature>
<evidence type="ECO:0000256" key="11">
    <source>
        <dbReference type="SAM" id="SignalP"/>
    </source>
</evidence>
<dbReference type="CDD" id="cd03457">
    <property type="entry name" value="intradiol_dioxygenase_like"/>
    <property type="match status" value="1"/>
</dbReference>
<sequence length="1036" mass="114487">MVGFSKLTGFAVAAACLISPSFAHPGETHDAVAMKREIHARNVMASAAKRSLGACSDTLEARNLFARNIARRSNVARELRQKRNIKSKAKKFRRDLATLETYEAINHNQTGVYAYTPATPETTVFAANTSCILAPEVTDGPYYVWGEMIRKNVKEDEYSDGVDLYLEVQYLDINTCQPVPNVYVDIWNANATGVYSGISESGNYAADGWNSTYLRGIQVTDEDGVASFETIFPGHYEGRATHTHLLAHMNVTVNDNGTLALDTGSVTHIGQLFWNEVLRSAVEDTYPYNTNTQAITTNADDMWSIVQAENDYDPFPEYLYLGDDVTDGLFAWIQIGVNVSADYTDNSYYSIAAYLEADGGHENESSGFTGGSGGPNSTTTVFEARLEQAGLLKRVVDAIKDLVQDCNFDCNDSGIALQAMDNSHVALVSMMLNADAFSPYRCDRTVALGINLLSLTKVLRAAQNEDILTLKAEDSPDVVNLMFESSETDRLSEYDIKLMDIDQEHLAIPETEYAATVSMPSVEFQRICRDLNALSESVVIEATKEGIKFSCQGDIGNGAVTIRQHTNVEDPTKNVSIQLTEPVALTFSLKYLVNFCKATALSGQVKLCLSQEVPLQVEYSLSGSSGSAASGHLRFFLAPKWDTAKTAASTLDVPFNGPGSVSTEQVSKIPSSQSRASLLGGAYDPSYRASSGPFLERQGYRQVHGPESVSRMYLPNSKWTWLFVVTSVVQAAIILGLESYVFATFQINHAHFDNSASSSRTLPTFLSLYLFGFIYELVLVYDALRLKNTIQIIGICLCNVGLLIYGALQIEQVSLDGGLYHETRPVLVSIPVIIALGSIILAFLAWKLYDEFAWTIYKHISADLRMKRRYLTYQIYIALLKFDFFFFLGFTVQFVVIVTGKTDVEFGLTLAAIPVTILILFLAAVFTRRENTFGMCAVITLYIGGLAYFLFKLVRMYQPSRYFEYIAARRSLTFFAVITILLIIATIVNAIVCTANFNKGLKPHVMRTRKSDDDEKATELGTRIPGGNVPSRMMID</sequence>
<accession>A0A6V8H9I7</accession>
<dbReference type="GO" id="GO:0006275">
    <property type="term" value="P:regulation of DNA replication"/>
    <property type="evidence" value="ECO:0007669"/>
    <property type="project" value="InterPro"/>
</dbReference>